<keyword evidence="5 7" id="KW-0687">Ribonucleoprotein</keyword>
<dbReference type="OrthoDB" id="9810939at2"/>
<dbReference type="SUPFAM" id="SSF53137">
    <property type="entry name" value="Translational machinery components"/>
    <property type="match status" value="1"/>
</dbReference>
<dbReference type="InterPro" id="IPR004389">
    <property type="entry name" value="Ribosomal_uL18_bac-type"/>
</dbReference>
<dbReference type="AlphaFoldDB" id="A0A6I5ZPH1"/>
<comment type="similarity">
    <text evidence="1 7">Belongs to the universal ribosomal protein uL18 family.</text>
</comment>
<evidence type="ECO:0000256" key="5">
    <source>
        <dbReference type="ARBA" id="ARBA00023274"/>
    </source>
</evidence>
<name>A0A6I5ZPH1_9FIRM</name>
<dbReference type="PANTHER" id="PTHR12899">
    <property type="entry name" value="39S RIBOSOMAL PROTEIN L18, MITOCHONDRIAL"/>
    <property type="match status" value="1"/>
</dbReference>
<dbReference type="GO" id="GO:0003735">
    <property type="term" value="F:structural constituent of ribosome"/>
    <property type="evidence" value="ECO:0007669"/>
    <property type="project" value="InterPro"/>
</dbReference>
<evidence type="ECO:0000313" key="8">
    <source>
        <dbReference type="EMBL" id="QGP91823.1"/>
    </source>
</evidence>
<dbReference type="GO" id="GO:0008097">
    <property type="term" value="F:5S rRNA binding"/>
    <property type="evidence" value="ECO:0007669"/>
    <property type="project" value="TreeGrafter"/>
</dbReference>
<dbReference type="HAMAP" id="MF_01337_B">
    <property type="entry name" value="Ribosomal_uL18_B"/>
    <property type="match status" value="1"/>
</dbReference>
<keyword evidence="9" id="KW-1185">Reference proteome</keyword>
<dbReference type="FunFam" id="3.30.420.100:FF:000001">
    <property type="entry name" value="50S ribosomal protein L18"/>
    <property type="match status" value="1"/>
</dbReference>
<dbReference type="InterPro" id="IPR005484">
    <property type="entry name" value="Ribosomal_uL18_bac/plant/anim"/>
</dbReference>
<dbReference type="EMBL" id="CP046244">
    <property type="protein sequence ID" value="QGP91823.1"/>
    <property type="molecule type" value="Genomic_DNA"/>
</dbReference>
<dbReference type="CDD" id="cd00432">
    <property type="entry name" value="Ribosomal_L18_L5e"/>
    <property type="match status" value="1"/>
</dbReference>
<evidence type="ECO:0000256" key="6">
    <source>
        <dbReference type="ARBA" id="ARBA00035197"/>
    </source>
</evidence>
<dbReference type="PANTHER" id="PTHR12899:SF3">
    <property type="entry name" value="LARGE RIBOSOMAL SUBUNIT PROTEIN UL18M"/>
    <property type="match status" value="1"/>
</dbReference>
<evidence type="ECO:0000256" key="1">
    <source>
        <dbReference type="ARBA" id="ARBA00007116"/>
    </source>
</evidence>
<protein>
    <recommendedName>
        <fullName evidence="6 7">Large ribosomal subunit protein uL18</fullName>
    </recommendedName>
</protein>
<evidence type="ECO:0000256" key="3">
    <source>
        <dbReference type="ARBA" id="ARBA00022884"/>
    </source>
</evidence>
<keyword evidence="4 7" id="KW-0689">Ribosomal protein</keyword>
<dbReference type="InterPro" id="IPR057268">
    <property type="entry name" value="Ribosomal_L18"/>
</dbReference>
<organism evidence="8 9">
    <name type="scientific">Neomoorella glycerini</name>
    <dbReference type="NCBI Taxonomy" id="55779"/>
    <lineage>
        <taxon>Bacteria</taxon>
        <taxon>Bacillati</taxon>
        <taxon>Bacillota</taxon>
        <taxon>Clostridia</taxon>
        <taxon>Neomoorellales</taxon>
        <taxon>Neomoorellaceae</taxon>
        <taxon>Neomoorella</taxon>
    </lineage>
</organism>
<dbReference type="GO" id="GO:0006412">
    <property type="term" value="P:translation"/>
    <property type="evidence" value="ECO:0007669"/>
    <property type="project" value="UniProtKB-UniRule"/>
</dbReference>
<keyword evidence="2 7" id="KW-0699">rRNA-binding</keyword>
<sequence length="121" mass="13446">MFKRKDCKLTRQRKHLRVRRRIMGTPERPRLSVYRSLRHIYAQVVDDTQGVTLVAASTLDPALKDLEATGNIAAARKVGELVAQKALAKGIKKVVFDRGGNIYHGRIAAVAEGAREAGLHF</sequence>
<evidence type="ECO:0000256" key="7">
    <source>
        <dbReference type="HAMAP-Rule" id="MF_01337"/>
    </source>
</evidence>
<dbReference type="Pfam" id="PF00861">
    <property type="entry name" value="Ribosomal_L18p"/>
    <property type="match status" value="1"/>
</dbReference>
<comment type="subunit">
    <text evidence="7">Part of the 50S ribosomal subunit; part of the 5S rRNA/L5/L18/L25 subcomplex. Contacts the 5S and 23S rRNAs.</text>
</comment>
<dbReference type="RefSeq" id="WP_156272486.1">
    <property type="nucleotide sequence ID" value="NZ_CP046244.1"/>
</dbReference>
<comment type="function">
    <text evidence="7">This is one of the proteins that bind and probably mediate the attachment of the 5S RNA into the large ribosomal subunit, where it forms part of the central protuberance.</text>
</comment>
<evidence type="ECO:0000313" key="9">
    <source>
        <dbReference type="Proteomes" id="UP000425916"/>
    </source>
</evidence>
<evidence type="ECO:0000256" key="2">
    <source>
        <dbReference type="ARBA" id="ARBA00022730"/>
    </source>
</evidence>
<dbReference type="NCBIfam" id="TIGR00060">
    <property type="entry name" value="L18_bact"/>
    <property type="match status" value="1"/>
</dbReference>
<accession>A0A6I5ZPH1</accession>
<dbReference type="Gene3D" id="3.30.420.100">
    <property type="match status" value="1"/>
</dbReference>
<evidence type="ECO:0000256" key="4">
    <source>
        <dbReference type="ARBA" id="ARBA00022980"/>
    </source>
</evidence>
<gene>
    <name evidence="7 8" type="primary">rplR</name>
    <name evidence="8" type="ORF">MGLY_11660</name>
</gene>
<dbReference type="GO" id="GO:0022625">
    <property type="term" value="C:cytosolic large ribosomal subunit"/>
    <property type="evidence" value="ECO:0007669"/>
    <property type="project" value="TreeGrafter"/>
</dbReference>
<dbReference type="Proteomes" id="UP000425916">
    <property type="component" value="Chromosome"/>
</dbReference>
<reference evidence="8 9" key="1">
    <citation type="submission" date="2019-11" db="EMBL/GenBank/DDBJ databases">
        <title>Genome sequence of Moorella glycerini DSM11254.</title>
        <authorList>
            <person name="Poehlein A."/>
            <person name="Boeer T."/>
            <person name="Daniel R."/>
        </authorList>
    </citation>
    <scope>NUCLEOTIDE SEQUENCE [LARGE SCALE GENOMIC DNA]</scope>
    <source>
        <strain evidence="8 9">DSM 11254</strain>
    </source>
</reference>
<proteinExistence type="inferred from homology"/>
<keyword evidence="3 7" id="KW-0694">RNA-binding</keyword>